<feature type="domain" description="Lipid/polyisoprenoid-binding YceI-like" evidence="2">
    <location>
        <begin position="5"/>
        <end position="171"/>
    </location>
</feature>
<dbReference type="AlphaFoldDB" id="A0A840F7Q6"/>
<comment type="similarity">
    <text evidence="1">Belongs to the UPF0312 family.</text>
</comment>
<dbReference type="Pfam" id="PF04264">
    <property type="entry name" value="YceI"/>
    <property type="match status" value="1"/>
</dbReference>
<dbReference type="RefSeq" id="WP_183370588.1">
    <property type="nucleotide sequence ID" value="NZ_BAABHL010000065.1"/>
</dbReference>
<sequence length="171" mass="18094">MAITIFGPDTGDLTLRTGVTGKAARTGHRLTIGFTDWSATVDVDAPSQVAVRVAVGSLEVRGGEGGLTPMTAPERLVARTNALKSLKADKHPEIVFTAPSATPDGDGYRFDGTLTIAGASREHSVRVTRDGDRATGSTRIRHADFGLKQYSLMMGALKVADEVDVEWSLAL</sequence>
<protein>
    <submittedName>
        <fullName evidence="3">Polyisoprenoid-binding protein YceI</fullName>
    </submittedName>
</protein>
<dbReference type="InterPro" id="IPR007372">
    <property type="entry name" value="Lipid/polyisoprenoid-bd_YceI"/>
</dbReference>
<reference evidence="3 4" key="1">
    <citation type="submission" date="2020-08" db="EMBL/GenBank/DDBJ databases">
        <title>Sequencing the genomes of 1000 actinobacteria strains.</title>
        <authorList>
            <person name="Klenk H.-P."/>
        </authorList>
    </citation>
    <scope>NUCLEOTIDE SEQUENCE [LARGE SCALE GENOMIC DNA]</scope>
    <source>
        <strain evidence="3 4">DSM 45298</strain>
    </source>
</reference>
<dbReference type="Proteomes" id="UP000551501">
    <property type="component" value="Unassembled WGS sequence"/>
</dbReference>
<evidence type="ECO:0000313" key="3">
    <source>
        <dbReference type="EMBL" id="MBB4135557.1"/>
    </source>
</evidence>
<proteinExistence type="inferred from homology"/>
<gene>
    <name evidence="3" type="ORF">BKA16_002109</name>
</gene>
<evidence type="ECO:0000259" key="2">
    <source>
        <dbReference type="SMART" id="SM00867"/>
    </source>
</evidence>
<dbReference type="SUPFAM" id="SSF101874">
    <property type="entry name" value="YceI-like"/>
    <property type="match status" value="1"/>
</dbReference>
<dbReference type="Gene3D" id="2.40.128.110">
    <property type="entry name" value="Lipid/polyisoprenoid-binding, YceI-like"/>
    <property type="match status" value="1"/>
</dbReference>
<dbReference type="InterPro" id="IPR036761">
    <property type="entry name" value="TTHA0802/YceI-like_sf"/>
</dbReference>
<dbReference type="EMBL" id="JACIFP010000001">
    <property type="protein sequence ID" value="MBB4135557.1"/>
    <property type="molecule type" value="Genomic_DNA"/>
</dbReference>
<keyword evidence="4" id="KW-1185">Reference proteome</keyword>
<evidence type="ECO:0000256" key="1">
    <source>
        <dbReference type="ARBA" id="ARBA00008812"/>
    </source>
</evidence>
<comment type="caution">
    <text evidence="3">The sequence shown here is derived from an EMBL/GenBank/DDBJ whole genome shotgun (WGS) entry which is preliminary data.</text>
</comment>
<accession>A0A840F7Q6</accession>
<dbReference type="SMART" id="SM00867">
    <property type="entry name" value="YceI"/>
    <property type="match status" value="1"/>
</dbReference>
<organism evidence="3 4">
    <name type="scientific">Gordonia humi</name>
    <dbReference type="NCBI Taxonomy" id="686429"/>
    <lineage>
        <taxon>Bacteria</taxon>
        <taxon>Bacillati</taxon>
        <taxon>Actinomycetota</taxon>
        <taxon>Actinomycetes</taxon>
        <taxon>Mycobacteriales</taxon>
        <taxon>Gordoniaceae</taxon>
        <taxon>Gordonia</taxon>
    </lineage>
</organism>
<name>A0A840F7Q6_9ACTN</name>
<evidence type="ECO:0000313" key="4">
    <source>
        <dbReference type="Proteomes" id="UP000551501"/>
    </source>
</evidence>